<dbReference type="Proteomes" id="UP000425344">
    <property type="component" value="Segment"/>
</dbReference>
<gene>
    <name evidence="1" type="ORF">CRP5_gp34</name>
</gene>
<name>A0A646QWD0_9CAUD</name>
<proteinExistence type="predicted"/>
<organism evidence="1 2">
    <name type="scientific">Roseobacter phage CRP-5</name>
    <dbReference type="NCBI Taxonomy" id="2559284"/>
    <lineage>
        <taxon>Viruses</taxon>
        <taxon>Duplodnaviria</taxon>
        <taxon>Heunggongvirae</taxon>
        <taxon>Uroviricota</taxon>
        <taxon>Caudoviricetes</taxon>
        <taxon>Zobellviridae</taxon>
        <taxon>Cobavirinae</taxon>
        <taxon>Veravirus</taxon>
    </lineage>
</organism>
<reference evidence="1 2" key="1">
    <citation type="journal article" date="2019" name="mSystems">
        <title>Diverse, abundant and novel viruses infecting the marine abundant Roseobacter RCA lineage.</title>
        <authorList>
            <person name="Zhang Z.F."/>
            <person name="Chen F."/>
            <person name="Chu X."/>
            <person name="Zhang H."/>
            <person name="Luo H.W."/>
            <person name="Zhai Z.Q."/>
            <person name="Yang M.Y."/>
            <person name="Zhao Y.L."/>
        </authorList>
    </citation>
    <scope>NUCLEOTIDE SEQUENCE [LARGE SCALE GENOMIC DNA]</scope>
</reference>
<evidence type="ECO:0000313" key="2">
    <source>
        <dbReference type="Proteomes" id="UP000425344"/>
    </source>
</evidence>
<protein>
    <submittedName>
        <fullName evidence="1">Uncharacterized protein</fullName>
    </submittedName>
</protein>
<sequence>MDNKAILGVLFAALLALLGWNIATTHELTLQVQKLEIILLNDAFKN</sequence>
<accession>A0A646QWD0</accession>
<dbReference type="EMBL" id="MK613347">
    <property type="protein sequence ID" value="QBQ72700.1"/>
    <property type="molecule type" value="Genomic_DNA"/>
</dbReference>
<evidence type="ECO:0000313" key="1">
    <source>
        <dbReference type="EMBL" id="QBQ72700.1"/>
    </source>
</evidence>